<dbReference type="REBASE" id="151395">
    <property type="entry name" value="M.Hpy26A1ORF7230P"/>
</dbReference>
<dbReference type="InterPro" id="IPR050390">
    <property type="entry name" value="C5-Methyltransferase"/>
</dbReference>
<evidence type="ECO:0000313" key="8">
    <source>
        <dbReference type="EMBL" id="ANH48909.1"/>
    </source>
</evidence>
<name>A0A1A9HDX7_HELPX</name>
<dbReference type="EMBL" id="CP011486">
    <property type="protein sequence ID" value="ANH48909.1"/>
    <property type="molecule type" value="Genomic_DNA"/>
</dbReference>
<evidence type="ECO:0000256" key="3">
    <source>
        <dbReference type="ARBA" id="ARBA00022679"/>
    </source>
</evidence>
<keyword evidence="4 7" id="KW-0949">S-adenosyl-L-methionine</keyword>
<dbReference type="EC" id="2.1.1.37" evidence="1"/>
<dbReference type="PANTHER" id="PTHR10629:SF52">
    <property type="entry name" value="DNA (CYTOSINE-5)-METHYLTRANSFERASE 1"/>
    <property type="match status" value="1"/>
</dbReference>
<dbReference type="GO" id="GO:0044027">
    <property type="term" value="P:negative regulation of gene expression via chromosomal CpG island methylation"/>
    <property type="evidence" value="ECO:0007669"/>
    <property type="project" value="TreeGrafter"/>
</dbReference>
<keyword evidence="5" id="KW-0680">Restriction system</keyword>
<evidence type="ECO:0000256" key="6">
    <source>
        <dbReference type="ARBA" id="ARBA00047422"/>
    </source>
</evidence>
<evidence type="ECO:0000256" key="2">
    <source>
        <dbReference type="ARBA" id="ARBA00022603"/>
    </source>
</evidence>
<dbReference type="Proteomes" id="UP000078062">
    <property type="component" value="Chromosome"/>
</dbReference>
<proteinExistence type="inferred from homology"/>
<evidence type="ECO:0000256" key="1">
    <source>
        <dbReference type="ARBA" id="ARBA00011975"/>
    </source>
</evidence>
<dbReference type="Pfam" id="PF00145">
    <property type="entry name" value="DNA_methylase"/>
    <property type="match status" value="2"/>
</dbReference>
<dbReference type="SUPFAM" id="SSF53335">
    <property type="entry name" value="S-adenosyl-L-methionine-dependent methyltransferases"/>
    <property type="match status" value="1"/>
</dbReference>
<keyword evidence="2 7" id="KW-0489">Methyltransferase</keyword>
<comment type="catalytic activity">
    <reaction evidence="6">
        <text>a 2'-deoxycytidine in DNA + S-adenosyl-L-methionine = a 5-methyl-2'-deoxycytidine in DNA + S-adenosyl-L-homocysteine + H(+)</text>
        <dbReference type="Rhea" id="RHEA:13681"/>
        <dbReference type="Rhea" id="RHEA-COMP:11369"/>
        <dbReference type="Rhea" id="RHEA-COMP:11370"/>
        <dbReference type="ChEBI" id="CHEBI:15378"/>
        <dbReference type="ChEBI" id="CHEBI:57856"/>
        <dbReference type="ChEBI" id="CHEBI:59789"/>
        <dbReference type="ChEBI" id="CHEBI:85452"/>
        <dbReference type="ChEBI" id="CHEBI:85454"/>
        <dbReference type="EC" id="2.1.1.37"/>
    </reaction>
</comment>
<comment type="similarity">
    <text evidence="7">Belongs to the class I-like SAM-binding methyltransferase superfamily. C5-methyltransferase family.</text>
</comment>
<evidence type="ECO:0000256" key="4">
    <source>
        <dbReference type="ARBA" id="ARBA00022691"/>
    </source>
</evidence>
<dbReference type="Gene3D" id="3.90.120.10">
    <property type="entry name" value="DNA Methylase, subunit A, domain 2"/>
    <property type="match status" value="1"/>
</dbReference>
<evidence type="ECO:0000313" key="9">
    <source>
        <dbReference type="Proteomes" id="UP000078062"/>
    </source>
</evidence>
<dbReference type="GO" id="GO:0003886">
    <property type="term" value="F:DNA (cytosine-5-)-methyltransferase activity"/>
    <property type="evidence" value="ECO:0007669"/>
    <property type="project" value="UniProtKB-EC"/>
</dbReference>
<dbReference type="GO" id="GO:0032259">
    <property type="term" value="P:methylation"/>
    <property type="evidence" value="ECO:0007669"/>
    <property type="project" value="UniProtKB-KW"/>
</dbReference>
<protein>
    <recommendedName>
        <fullName evidence="1">DNA (cytosine-5-)-methyltransferase</fullName>
        <ecNumber evidence="1">2.1.1.37</ecNumber>
    </recommendedName>
</protein>
<dbReference type="GO" id="GO:0003677">
    <property type="term" value="F:DNA binding"/>
    <property type="evidence" value="ECO:0007669"/>
    <property type="project" value="TreeGrafter"/>
</dbReference>
<reference evidence="8 9" key="1">
    <citation type="submission" date="2014-04" db="EMBL/GenBank/DDBJ databases">
        <title>Detecting global and local adaptation in a worldwide sample of Helicobacter pylori genomes.</title>
        <authorList>
            <person name="Montano V."/>
            <person name="Didelot X."/>
            <person name="Foll M."/>
            <person name="Linz B."/>
            <person name="Reinhardt R."/>
            <person name="Suerbaum S."/>
            <person name="Moodley Y."/>
            <person name="Jensen J.D."/>
        </authorList>
    </citation>
    <scope>NUCLEOTIDE SEQUENCE [LARGE SCALE GENOMIC DNA]</scope>
    <source>
        <strain evidence="8 9">K26A1</strain>
    </source>
</reference>
<accession>A0A1A9HDX7</accession>
<dbReference type="GO" id="GO:0009307">
    <property type="term" value="P:DNA restriction-modification system"/>
    <property type="evidence" value="ECO:0007669"/>
    <property type="project" value="UniProtKB-KW"/>
</dbReference>
<evidence type="ECO:0000256" key="5">
    <source>
        <dbReference type="ARBA" id="ARBA00022747"/>
    </source>
</evidence>
<dbReference type="InterPro" id="IPR029063">
    <property type="entry name" value="SAM-dependent_MTases_sf"/>
</dbReference>
<organism evidence="8 9">
    <name type="scientific">Helicobacter pylori</name>
    <name type="common">Campylobacter pylori</name>
    <dbReference type="NCBI Taxonomy" id="210"/>
    <lineage>
        <taxon>Bacteria</taxon>
        <taxon>Pseudomonadati</taxon>
        <taxon>Campylobacterota</taxon>
        <taxon>Epsilonproteobacteria</taxon>
        <taxon>Campylobacterales</taxon>
        <taxon>Helicobacteraceae</taxon>
        <taxon>Helicobacter</taxon>
    </lineage>
</organism>
<dbReference type="PRINTS" id="PR00105">
    <property type="entry name" value="C5METTRFRASE"/>
</dbReference>
<dbReference type="PANTHER" id="PTHR10629">
    <property type="entry name" value="CYTOSINE-SPECIFIC METHYLTRANSFERASE"/>
    <property type="match status" value="1"/>
</dbReference>
<sequence>MAYNVCEFFVGAGGSHLGFIQQGFKTLYVNDIDKDALKTLLHNNKELKDAIIDQTSITEIDPKKLQAQIKQEIDVIFAGIVCKSFSLAGERSPNDKRNYFYRYYLDIIKTLKPKVSIIENVKGMLNAKILPQNSDPKILQEVDILYQELENYKGKKAELRKKNSITKEFENYGLNLRQKKQDLQKKLNHLLHGVIDDILKIYENLGYRAEFKVLNSAWYGSATKRERLIIVAIRNDLPFNFIFPKPTHLSDEINTKLDFKDLPTSFKKPFLIRDAFNLIDYSNLGDTDNLPMQHSPKTIERFKYIQEGKNIQECIESLPKHLQISKFYSRGNTMRLKMDALSPTLVPGHSNFPLHPTEHRSITIREAASITGFPTSYKFFGSHTKRCEQVGNAVPVALSSAIAKEGFGDFGEMDKNYLKLFE</sequence>
<dbReference type="RefSeq" id="WP_064435120.1">
    <property type="nucleotide sequence ID" value="NZ_CP011486.1"/>
</dbReference>
<evidence type="ECO:0000256" key="7">
    <source>
        <dbReference type="PROSITE-ProRule" id="PRU01016"/>
    </source>
</evidence>
<dbReference type="InterPro" id="IPR001525">
    <property type="entry name" value="C5_MeTfrase"/>
</dbReference>
<keyword evidence="3 7" id="KW-0808">Transferase</keyword>
<gene>
    <name evidence="8" type="ORF">AA977_07230</name>
</gene>
<dbReference type="PROSITE" id="PS51679">
    <property type="entry name" value="SAM_MT_C5"/>
    <property type="match status" value="1"/>
</dbReference>
<dbReference type="AlphaFoldDB" id="A0A1A9HDX7"/>
<dbReference type="PATRIC" id="fig|210.2441.peg.1496"/>
<feature type="active site" evidence="7">
    <location>
        <position position="82"/>
    </location>
</feature>
<dbReference type="Gene3D" id="3.40.50.150">
    <property type="entry name" value="Vaccinia Virus protein VP39"/>
    <property type="match status" value="1"/>
</dbReference>